<organism evidence="1 2">
    <name type="scientific">Methylomonas rosea</name>
    <dbReference type="NCBI Taxonomy" id="2952227"/>
    <lineage>
        <taxon>Bacteria</taxon>
        <taxon>Pseudomonadati</taxon>
        <taxon>Pseudomonadota</taxon>
        <taxon>Gammaproteobacteria</taxon>
        <taxon>Methylococcales</taxon>
        <taxon>Methylococcaceae</taxon>
        <taxon>Methylomonas</taxon>
    </lineage>
</organism>
<name>A0ABT1TQZ3_9GAMM</name>
<reference evidence="1 2" key="1">
    <citation type="submission" date="2022-07" db="EMBL/GenBank/DDBJ databases">
        <title>Methylomonas rivi sp. nov., Methylomonas rosea sp. nov., Methylomonas aureus sp. nov. and Methylomonas subterranea sp. nov., four novel methanotrophs isolated from a freshwater creek and the deep terrestrial subsurface.</title>
        <authorList>
            <person name="Abin C."/>
            <person name="Sankaranarayanan K."/>
            <person name="Garner C."/>
            <person name="Sindelar R."/>
            <person name="Kotary K."/>
            <person name="Garner R."/>
            <person name="Barclay S."/>
            <person name="Lawson P."/>
            <person name="Krumholz L."/>
        </authorList>
    </citation>
    <scope>NUCLEOTIDE SEQUENCE [LARGE SCALE GENOMIC DNA]</scope>
    <source>
        <strain evidence="1 2">WSC-7</strain>
    </source>
</reference>
<keyword evidence="2" id="KW-1185">Reference proteome</keyword>
<accession>A0ABT1TQZ3</accession>
<protein>
    <submittedName>
        <fullName evidence="1">Uncharacterized protein</fullName>
    </submittedName>
</protein>
<proteinExistence type="predicted"/>
<comment type="caution">
    <text evidence="1">The sequence shown here is derived from an EMBL/GenBank/DDBJ whole genome shotgun (WGS) entry which is preliminary data.</text>
</comment>
<dbReference type="EMBL" id="JANIBL010000010">
    <property type="protein sequence ID" value="MCQ8116791.1"/>
    <property type="molecule type" value="Genomic_DNA"/>
</dbReference>
<gene>
    <name evidence="1" type="ORF">NP589_05080</name>
</gene>
<dbReference type="RefSeq" id="WP_256606015.1">
    <property type="nucleotide sequence ID" value="NZ_JANIBL010000010.1"/>
</dbReference>
<sequence>MNKIDYGRNCPLARYLEEVSMIDNGGRKAQFASTLLLGLGYPLYIKPPDNKFNAYLLRQIQKEKQNDLLSEVASICSHCPQSVHCEAGALFQVC</sequence>
<dbReference type="Proteomes" id="UP001524570">
    <property type="component" value="Unassembled WGS sequence"/>
</dbReference>
<evidence type="ECO:0000313" key="2">
    <source>
        <dbReference type="Proteomes" id="UP001524570"/>
    </source>
</evidence>
<evidence type="ECO:0000313" key="1">
    <source>
        <dbReference type="EMBL" id="MCQ8116791.1"/>
    </source>
</evidence>